<accession>A0A2U1QPN3</accession>
<organism evidence="1 2">
    <name type="scientific">Artemisia annua</name>
    <name type="common">Sweet wormwood</name>
    <dbReference type="NCBI Taxonomy" id="35608"/>
    <lineage>
        <taxon>Eukaryota</taxon>
        <taxon>Viridiplantae</taxon>
        <taxon>Streptophyta</taxon>
        <taxon>Embryophyta</taxon>
        <taxon>Tracheophyta</taxon>
        <taxon>Spermatophyta</taxon>
        <taxon>Magnoliopsida</taxon>
        <taxon>eudicotyledons</taxon>
        <taxon>Gunneridae</taxon>
        <taxon>Pentapetalae</taxon>
        <taxon>asterids</taxon>
        <taxon>campanulids</taxon>
        <taxon>Asterales</taxon>
        <taxon>Asteraceae</taxon>
        <taxon>Asteroideae</taxon>
        <taxon>Anthemideae</taxon>
        <taxon>Artemisiinae</taxon>
        <taxon>Artemisia</taxon>
    </lineage>
</organism>
<gene>
    <name evidence="1" type="ORF">CTI12_AA000780</name>
</gene>
<evidence type="ECO:0000313" key="1">
    <source>
        <dbReference type="EMBL" id="PWA99951.1"/>
    </source>
</evidence>
<dbReference type="AlphaFoldDB" id="A0A2U1QPN3"/>
<dbReference type="Proteomes" id="UP000245207">
    <property type="component" value="Unassembled WGS sequence"/>
</dbReference>
<reference evidence="1 2" key="1">
    <citation type="journal article" date="2018" name="Mol. Plant">
        <title>The genome of Artemisia annua provides insight into the evolution of Asteraceae family and artemisinin biosynthesis.</title>
        <authorList>
            <person name="Shen Q."/>
            <person name="Zhang L."/>
            <person name="Liao Z."/>
            <person name="Wang S."/>
            <person name="Yan T."/>
            <person name="Shi P."/>
            <person name="Liu M."/>
            <person name="Fu X."/>
            <person name="Pan Q."/>
            <person name="Wang Y."/>
            <person name="Lv Z."/>
            <person name="Lu X."/>
            <person name="Zhang F."/>
            <person name="Jiang W."/>
            <person name="Ma Y."/>
            <person name="Chen M."/>
            <person name="Hao X."/>
            <person name="Li L."/>
            <person name="Tang Y."/>
            <person name="Lv G."/>
            <person name="Zhou Y."/>
            <person name="Sun X."/>
            <person name="Brodelius P.E."/>
            <person name="Rose J.K.C."/>
            <person name="Tang K."/>
        </authorList>
    </citation>
    <scope>NUCLEOTIDE SEQUENCE [LARGE SCALE GENOMIC DNA]</scope>
    <source>
        <strain evidence="2">cv. Huhao1</strain>
        <tissue evidence="1">Leaf</tissue>
    </source>
</reference>
<proteinExistence type="predicted"/>
<evidence type="ECO:0000313" key="2">
    <source>
        <dbReference type="Proteomes" id="UP000245207"/>
    </source>
</evidence>
<sequence length="315" mass="35947">MKACASKKKVKAADEPLIQQEPRYRVYSDVCPTCKRVNPPKVEKVPLKEEEHTSWLEFKKLDEGKPVHTCMSTEKFAKERGFSINVDHPFVSVVRDFATDAFNAVVHMYGKKNYSNSIRHSEVTSCVCDNTSKYHYFYLTMEAIEEGILCVYDVIVACKRTDGSLTLVTLTLTDDRPTAGKIARMLPQLISLRSEYTTMKGMEQDLKTKLKNTQKSIKGKKNKDRVQLKEEHKAIKEKCKTLYQHIQSQVPKTWNEKSGRWPVSCIGVNRFATGLTARGGRPPPFSYSPPGFNYCNQSLGKKNKDRVHCTPQRRA</sequence>
<protein>
    <submittedName>
        <fullName evidence="1">Uncharacterized protein</fullName>
    </submittedName>
</protein>
<name>A0A2U1QPN3_ARTAN</name>
<comment type="caution">
    <text evidence="1">The sequence shown here is derived from an EMBL/GenBank/DDBJ whole genome shotgun (WGS) entry which is preliminary data.</text>
</comment>
<dbReference type="OrthoDB" id="10537315at2759"/>
<keyword evidence="2" id="KW-1185">Reference proteome</keyword>
<dbReference type="EMBL" id="PKPP01000001">
    <property type="protein sequence ID" value="PWA99951.1"/>
    <property type="molecule type" value="Genomic_DNA"/>
</dbReference>